<feature type="region of interest" description="Disordered" evidence="1">
    <location>
        <begin position="275"/>
        <end position="297"/>
    </location>
</feature>
<feature type="region of interest" description="Disordered" evidence="1">
    <location>
        <begin position="118"/>
        <end position="179"/>
    </location>
</feature>
<name>A0A517SKY0_9PLAN</name>
<evidence type="ECO:0000313" key="3">
    <source>
        <dbReference type="EMBL" id="QDT56768.1"/>
    </source>
</evidence>
<keyword evidence="2" id="KW-0812">Transmembrane</keyword>
<keyword evidence="2" id="KW-0472">Membrane</keyword>
<dbReference type="InParanoid" id="A0A517SKY0"/>
<dbReference type="EMBL" id="CP036271">
    <property type="protein sequence ID" value="QDT56768.1"/>
    <property type="molecule type" value="Genomic_DNA"/>
</dbReference>
<sequence length="297" mass="31276">MDHRHRYFQEVDVSRTKPFLFGLILGAGLSFIALRYHVVRYSEGFMLVPRTDQPPIRSAYADVREWGTAMWKQYPELAAALVADGQAKLVADSLTDDLLGRATGDNAESFDLLPDEQAAAPKSPAPEGGKTAPSPIRLTPAASERRVAPERPARLSQPADVTAPRVSMETASSVPADQSAVRVRSALETLFAPYGAAGSGAPAAAAESAPSSPGARSSVPVPAAEPTDRVLDLKDIEIDLGPARQVIPASSIPHQAASAGLFSPRRVYDAAKVAASPTQPASGTAVSTAPTYQFPLK</sequence>
<dbReference type="KEGG" id="ccos:Pan44_48280"/>
<evidence type="ECO:0000256" key="1">
    <source>
        <dbReference type="SAM" id="MobiDB-lite"/>
    </source>
</evidence>
<feature type="compositionally biased region" description="Polar residues" evidence="1">
    <location>
        <begin position="276"/>
        <end position="291"/>
    </location>
</feature>
<evidence type="ECO:0000313" key="4">
    <source>
        <dbReference type="Proteomes" id="UP000315700"/>
    </source>
</evidence>
<evidence type="ECO:0000256" key="2">
    <source>
        <dbReference type="SAM" id="Phobius"/>
    </source>
</evidence>
<keyword evidence="2" id="KW-1133">Transmembrane helix</keyword>
<protein>
    <submittedName>
        <fullName evidence="3">Uncharacterized protein</fullName>
    </submittedName>
</protein>
<organism evidence="3 4">
    <name type="scientific">Caulifigura coniformis</name>
    <dbReference type="NCBI Taxonomy" id="2527983"/>
    <lineage>
        <taxon>Bacteria</taxon>
        <taxon>Pseudomonadati</taxon>
        <taxon>Planctomycetota</taxon>
        <taxon>Planctomycetia</taxon>
        <taxon>Planctomycetales</taxon>
        <taxon>Planctomycetaceae</taxon>
        <taxon>Caulifigura</taxon>
    </lineage>
</organism>
<dbReference type="AlphaFoldDB" id="A0A517SKY0"/>
<feature type="compositionally biased region" description="Basic and acidic residues" evidence="1">
    <location>
        <begin position="143"/>
        <end position="153"/>
    </location>
</feature>
<dbReference type="OrthoDB" id="214626at2"/>
<accession>A0A517SKY0</accession>
<proteinExistence type="predicted"/>
<feature type="region of interest" description="Disordered" evidence="1">
    <location>
        <begin position="198"/>
        <end position="224"/>
    </location>
</feature>
<feature type="transmembrane region" description="Helical" evidence="2">
    <location>
        <begin position="20"/>
        <end position="38"/>
    </location>
</feature>
<reference evidence="3 4" key="1">
    <citation type="submission" date="2019-02" db="EMBL/GenBank/DDBJ databases">
        <title>Deep-cultivation of Planctomycetes and their phenomic and genomic characterization uncovers novel biology.</title>
        <authorList>
            <person name="Wiegand S."/>
            <person name="Jogler M."/>
            <person name="Boedeker C."/>
            <person name="Pinto D."/>
            <person name="Vollmers J."/>
            <person name="Rivas-Marin E."/>
            <person name="Kohn T."/>
            <person name="Peeters S.H."/>
            <person name="Heuer A."/>
            <person name="Rast P."/>
            <person name="Oberbeckmann S."/>
            <person name="Bunk B."/>
            <person name="Jeske O."/>
            <person name="Meyerdierks A."/>
            <person name="Storesund J.E."/>
            <person name="Kallscheuer N."/>
            <person name="Luecker S."/>
            <person name="Lage O.M."/>
            <person name="Pohl T."/>
            <person name="Merkel B.J."/>
            <person name="Hornburger P."/>
            <person name="Mueller R.-W."/>
            <person name="Bruemmer F."/>
            <person name="Labrenz M."/>
            <person name="Spormann A.M."/>
            <person name="Op den Camp H."/>
            <person name="Overmann J."/>
            <person name="Amann R."/>
            <person name="Jetten M.S.M."/>
            <person name="Mascher T."/>
            <person name="Medema M.H."/>
            <person name="Devos D.P."/>
            <person name="Kaster A.-K."/>
            <person name="Ovreas L."/>
            <person name="Rohde M."/>
            <person name="Galperin M.Y."/>
            <person name="Jogler C."/>
        </authorList>
    </citation>
    <scope>NUCLEOTIDE SEQUENCE [LARGE SCALE GENOMIC DNA]</scope>
    <source>
        <strain evidence="3 4">Pan44</strain>
    </source>
</reference>
<keyword evidence="4" id="KW-1185">Reference proteome</keyword>
<gene>
    <name evidence="3" type="ORF">Pan44_48280</name>
</gene>
<dbReference type="RefSeq" id="WP_145034197.1">
    <property type="nucleotide sequence ID" value="NZ_CP036271.1"/>
</dbReference>
<dbReference type="Proteomes" id="UP000315700">
    <property type="component" value="Chromosome"/>
</dbReference>